<evidence type="ECO:0000256" key="1">
    <source>
        <dbReference type="ARBA" id="ARBA00023015"/>
    </source>
</evidence>
<name>A0A7W6H6I8_9HYPH</name>
<evidence type="ECO:0000259" key="5">
    <source>
        <dbReference type="PROSITE" id="PS50977"/>
    </source>
</evidence>
<gene>
    <name evidence="6" type="ORF">GGR04_003370</name>
</gene>
<dbReference type="InterPro" id="IPR036271">
    <property type="entry name" value="Tet_transcr_reg_TetR-rel_C_sf"/>
</dbReference>
<comment type="caution">
    <text evidence="6">The sequence shown here is derived from an EMBL/GenBank/DDBJ whole genome shotgun (WGS) entry which is preliminary data.</text>
</comment>
<dbReference type="PROSITE" id="PS50977">
    <property type="entry name" value="HTH_TETR_2"/>
    <property type="match status" value="1"/>
</dbReference>
<keyword evidence="2 4" id="KW-0238">DNA-binding</keyword>
<evidence type="ECO:0000256" key="3">
    <source>
        <dbReference type="ARBA" id="ARBA00023163"/>
    </source>
</evidence>
<dbReference type="RefSeq" id="WP_183201047.1">
    <property type="nucleotide sequence ID" value="NZ_JACIEK010000010.1"/>
</dbReference>
<protein>
    <submittedName>
        <fullName evidence="6">AcrR family transcriptional regulator</fullName>
    </submittedName>
</protein>
<dbReference type="PANTHER" id="PTHR47506">
    <property type="entry name" value="TRANSCRIPTIONAL REGULATORY PROTEIN"/>
    <property type="match status" value="1"/>
</dbReference>
<dbReference type="Gene3D" id="1.10.357.10">
    <property type="entry name" value="Tetracycline Repressor, domain 2"/>
    <property type="match status" value="1"/>
</dbReference>
<feature type="DNA-binding region" description="H-T-H motif" evidence="4">
    <location>
        <begin position="31"/>
        <end position="50"/>
    </location>
</feature>
<evidence type="ECO:0000256" key="4">
    <source>
        <dbReference type="PROSITE-ProRule" id="PRU00335"/>
    </source>
</evidence>
<evidence type="ECO:0000256" key="2">
    <source>
        <dbReference type="ARBA" id="ARBA00023125"/>
    </source>
</evidence>
<evidence type="ECO:0000313" key="7">
    <source>
        <dbReference type="Proteomes" id="UP000542776"/>
    </source>
</evidence>
<dbReference type="InterPro" id="IPR009057">
    <property type="entry name" value="Homeodomain-like_sf"/>
</dbReference>
<keyword evidence="1" id="KW-0805">Transcription regulation</keyword>
<sequence>MPSITPAPDKRQQIVETADRLFRRDGYHATGIDRIIVEAGVAKMTMYRHFPGKDGLIVEVLRHRAARFDDRLDRLTAAADSASGRIEAIVGWYGRWFAREDFRGCAFAHALAEFGTPGHPVLGAVIEQKSAFRRRLEAIVADDFGRERARCVAASLFILFEGATLLAEIGATADALAGLRGGVASIFANATRP</sequence>
<dbReference type="AlphaFoldDB" id="A0A7W6H6I8"/>
<feature type="domain" description="HTH tetR-type" evidence="5">
    <location>
        <begin position="8"/>
        <end position="68"/>
    </location>
</feature>
<dbReference type="PRINTS" id="PR00455">
    <property type="entry name" value="HTHTETR"/>
</dbReference>
<keyword evidence="3" id="KW-0804">Transcription</keyword>
<organism evidence="6 7">
    <name type="scientific">Aureimonas pseudogalii</name>
    <dbReference type="NCBI Taxonomy" id="1744844"/>
    <lineage>
        <taxon>Bacteria</taxon>
        <taxon>Pseudomonadati</taxon>
        <taxon>Pseudomonadota</taxon>
        <taxon>Alphaproteobacteria</taxon>
        <taxon>Hyphomicrobiales</taxon>
        <taxon>Aurantimonadaceae</taxon>
        <taxon>Aureimonas</taxon>
    </lineage>
</organism>
<dbReference type="SUPFAM" id="SSF46689">
    <property type="entry name" value="Homeodomain-like"/>
    <property type="match status" value="1"/>
</dbReference>
<keyword evidence="7" id="KW-1185">Reference proteome</keyword>
<proteinExistence type="predicted"/>
<dbReference type="PANTHER" id="PTHR47506:SF1">
    <property type="entry name" value="HTH-TYPE TRANSCRIPTIONAL REGULATOR YJDC"/>
    <property type="match status" value="1"/>
</dbReference>
<evidence type="ECO:0000313" key="6">
    <source>
        <dbReference type="EMBL" id="MBB3999500.1"/>
    </source>
</evidence>
<accession>A0A7W6H6I8</accession>
<dbReference type="Proteomes" id="UP000542776">
    <property type="component" value="Unassembled WGS sequence"/>
</dbReference>
<reference evidence="6 7" key="1">
    <citation type="submission" date="2020-08" db="EMBL/GenBank/DDBJ databases">
        <title>Genomic Encyclopedia of Type Strains, Phase IV (KMG-IV): sequencing the most valuable type-strain genomes for metagenomic binning, comparative biology and taxonomic classification.</title>
        <authorList>
            <person name="Goeker M."/>
        </authorList>
    </citation>
    <scope>NUCLEOTIDE SEQUENCE [LARGE SCALE GENOMIC DNA]</scope>
    <source>
        <strain evidence="6 7">DSM 102238</strain>
    </source>
</reference>
<dbReference type="EMBL" id="JACIEK010000010">
    <property type="protein sequence ID" value="MBB3999500.1"/>
    <property type="molecule type" value="Genomic_DNA"/>
</dbReference>
<dbReference type="GO" id="GO:0003677">
    <property type="term" value="F:DNA binding"/>
    <property type="evidence" value="ECO:0007669"/>
    <property type="project" value="UniProtKB-UniRule"/>
</dbReference>
<dbReference type="InterPro" id="IPR001647">
    <property type="entry name" value="HTH_TetR"/>
</dbReference>
<dbReference type="SUPFAM" id="SSF48498">
    <property type="entry name" value="Tetracyclin repressor-like, C-terminal domain"/>
    <property type="match status" value="1"/>
</dbReference>
<dbReference type="Pfam" id="PF00440">
    <property type="entry name" value="TetR_N"/>
    <property type="match status" value="1"/>
</dbReference>